<evidence type="ECO:0000313" key="1">
    <source>
        <dbReference type="EMBL" id="PHJ37902.1"/>
    </source>
</evidence>
<dbReference type="EMBL" id="AWQQ01000069">
    <property type="protein sequence ID" value="PHJ37902.1"/>
    <property type="molecule type" value="Genomic_DNA"/>
</dbReference>
<accession>A0A2C6ME50</accession>
<dbReference type="AlphaFoldDB" id="A0A2C6ME50"/>
<keyword evidence="2" id="KW-1185">Reference proteome</keyword>
<proteinExistence type="predicted"/>
<organism evidence="1 2">
    <name type="scientific">Desulforamulus profundi</name>
    <dbReference type="NCBI Taxonomy" id="1383067"/>
    <lineage>
        <taxon>Bacteria</taxon>
        <taxon>Bacillati</taxon>
        <taxon>Bacillota</taxon>
        <taxon>Clostridia</taxon>
        <taxon>Eubacteriales</taxon>
        <taxon>Peptococcaceae</taxon>
        <taxon>Desulforamulus</taxon>
    </lineage>
</organism>
<dbReference type="Proteomes" id="UP000222564">
    <property type="component" value="Unassembled WGS sequence"/>
</dbReference>
<gene>
    <name evidence="1" type="ORF">P378_13265</name>
</gene>
<sequence>MTIIERIFHIKAQDPIPYCPRAFLQKIYNLAYRNQGFIIVKLSELEQDLVHYHAETRKGKVILIKKAAVSEFQPK</sequence>
<dbReference type="RefSeq" id="WP_238473167.1">
    <property type="nucleotide sequence ID" value="NZ_AWQQ01000069.1"/>
</dbReference>
<name>A0A2C6ME50_9FIRM</name>
<protein>
    <submittedName>
        <fullName evidence="1">Uncharacterized protein</fullName>
    </submittedName>
</protein>
<evidence type="ECO:0000313" key="2">
    <source>
        <dbReference type="Proteomes" id="UP000222564"/>
    </source>
</evidence>
<reference evidence="1 2" key="1">
    <citation type="submission" date="2013-09" db="EMBL/GenBank/DDBJ databases">
        <title>Biodegradation of hydrocarbons in the deep terrestrial subsurface : characterization of a microbial consortium composed of two Desulfotomaculum species originating from a deep geological formation.</title>
        <authorList>
            <person name="Aullo T."/>
            <person name="Berlendis S."/>
            <person name="Lascourreges J.-F."/>
            <person name="Dessort D."/>
            <person name="Saint-Laurent S."/>
            <person name="Schraauwers B."/>
            <person name="Mas J."/>
            <person name="Magot M."/>
            <person name="Ranchou-Peyruse A."/>
        </authorList>
    </citation>
    <scope>NUCLEOTIDE SEQUENCE [LARGE SCALE GENOMIC DNA]</scope>
    <source>
        <strain evidence="1 2">Bs107</strain>
    </source>
</reference>
<comment type="caution">
    <text evidence="1">The sequence shown here is derived from an EMBL/GenBank/DDBJ whole genome shotgun (WGS) entry which is preliminary data.</text>
</comment>